<dbReference type="Gene3D" id="3.30.1490.480">
    <property type="entry name" value="Endolytic murein transglycosylase"/>
    <property type="match status" value="1"/>
</dbReference>
<protein>
    <recommendedName>
        <fullName evidence="7">Endolytic murein transglycosylase</fullName>
        <ecNumber evidence="7">4.2.2.29</ecNumber>
    </recommendedName>
    <alternativeName>
        <fullName evidence="7">Peptidoglycan lytic transglycosylase</fullName>
    </alternativeName>
    <alternativeName>
        <fullName evidence="7">Peptidoglycan polymerization terminase</fullName>
    </alternativeName>
</protein>
<gene>
    <name evidence="7" type="primary">mltG</name>
    <name evidence="8" type="ORF">B7P33_10215</name>
</gene>
<evidence type="ECO:0000256" key="3">
    <source>
        <dbReference type="ARBA" id="ARBA00022989"/>
    </source>
</evidence>
<comment type="caution">
    <text evidence="8">The sequence shown here is derived from an EMBL/GenBank/DDBJ whole genome shotgun (WGS) entry which is preliminary data.</text>
</comment>
<evidence type="ECO:0000256" key="4">
    <source>
        <dbReference type="ARBA" id="ARBA00023136"/>
    </source>
</evidence>
<dbReference type="EC" id="4.2.2.29" evidence="7"/>
<keyword evidence="1 7" id="KW-1003">Cell membrane</keyword>
<organism evidence="8 9">
    <name type="scientific">Sediminicola luteus</name>
    <dbReference type="NCBI Taxonomy" id="319238"/>
    <lineage>
        <taxon>Bacteria</taxon>
        <taxon>Pseudomonadati</taxon>
        <taxon>Bacteroidota</taxon>
        <taxon>Flavobacteriia</taxon>
        <taxon>Flavobacteriales</taxon>
        <taxon>Flavobacteriaceae</taxon>
        <taxon>Sediminicola</taxon>
    </lineage>
</organism>
<dbReference type="EMBL" id="NBWU01000004">
    <property type="protein sequence ID" value="PCE63650.1"/>
    <property type="molecule type" value="Genomic_DNA"/>
</dbReference>
<comment type="catalytic activity">
    <reaction evidence="7">
        <text>a peptidoglycan chain = a peptidoglycan chain with N-acetyl-1,6-anhydromuramyl-[peptide] at the reducing end + a peptidoglycan chain with N-acetylglucosamine at the non-reducing end.</text>
        <dbReference type="EC" id="4.2.2.29"/>
    </reaction>
</comment>
<dbReference type="GO" id="GO:0071555">
    <property type="term" value="P:cell wall organization"/>
    <property type="evidence" value="ECO:0007669"/>
    <property type="project" value="UniProtKB-KW"/>
</dbReference>
<keyword evidence="9" id="KW-1185">Reference proteome</keyword>
<dbReference type="HAMAP" id="MF_02065">
    <property type="entry name" value="MltG"/>
    <property type="match status" value="1"/>
</dbReference>
<dbReference type="NCBIfam" id="TIGR00247">
    <property type="entry name" value="endolytic transglycosylase MltG"/>
    <property type="match status" value="1"/>
</dbReference>
<dbReference type="GO" id="GO:0005886">
    <property type="term" value="C:plasma membrane"/>
    <property type="evidence" value="ECO:0007669"/>
    <property type="project" value="UniProtKB-SubCell"/>
</dbReference>
<evidence type="ECO:0000256" key="2">
    <source>
        <dbReference type="ARBA" id="ARBA00022692"/>
    </source>
</evidence>
<dbReference type="PANTHER" id="PTHR30518:SF2">
    <property type="entry name" value="ENDOLYTIC MUREIN TRANSGLYCOSYLASE"/>
    <property type="match status" value="1"/>
</dbReference>
<keyword evidence="2 7" id="KW-0812">Transmembrane</keyword>
<evidence type="ECO:0000256" key="6">
    <source>
        <dbReference type="ARBA" id="ARBA00023316"/>
    </source>
</evidence>
<dbReference type="Pfam" id="PF02618">
    <property type="entry name" value="YceG"/>
    <property type="match status" value="1"/>
</dbReference>
<evidence type="ECO:0000313" key="8">
    <source>
        <dbReference type="EMBL" id="PCE63650.1"/>
    </source>
</evidence>
<dbReference type="CDD" id="cd08010">
    <property type="entry name" value="MltG_like"/>
    <property type="match status" value="1"/>
</dbReference>
<accession>A0A2A4G6P5</accession>
<comment type="function">
    <text evidence="7">Functions as a peptidoglycan terminase that cleaves nascent peptidoglycan strands endolytically to terminate their elongation.</text>
</comment>
<feature type="transmembrane region" description="Helical" evidence="7">
    <location>
        <begin position="7"/>
        <end position="26"/>
    </location>
</feature>
<dbReference type="RefSeq" id="WP_097442366.1">
    <property type="nucleotide sequence ID" value="NZ_NBWU01000004.1"/>
</dbReference>
<proteinExistence type="inferred from homology"/>
<evidence type="ECO:0000256" key="5">
    <source>
        <dbReference type="ARBA" id="ARBA00023239"/>
    </source>
</evidence>
<comment type="subcellular location">
    <subcellularLocation>
        <location evidence="7">Cell membrane</location>
        <topology evidence="7">Single-pass membrane protein</topology>
    </subcellularLocation>
</comment>
<keyword evidence="5 7" id="KW-0456">Lyase</keyword>
<keyword evidence="6 7" id="KW-0961">Cell wall biogenesis/degradation</keyword>
<keyword evidence="3 7" id="KW-1133">Transmembrane helix</keyword>
<dbReference type="OrthoDB" id="9814591at2"/>
<evidence type="ECO:0000256" key="7">
    <source>
        <dbReference type="HAMAP-Rule" id="MF_02065"/>
    </source>
</evidence>
<name>A0A2A4G6P5_9FLAO</name>
<evidence type="ECO:0000256" key="1">
    <source>
        <dbReference type="ARBA" id="ARBA00022475"/>
    </source>
</evidence>
<sequence length="347" mass="39554">MYLKKIVWAIAIIGVLIGGFFAYTIYSAIFNPNTAFDSDKVTLYIPSDSEPAYIKSVMDTLLTDPEAFMSLAKRKGYLSNIKAGKFSLTKDMNNNDIVNRLRSGNEPVRVSFNNQESIAKLAGRIATQIEADSIDLVKQLSALDFYKNNNIPEAGILGMYLPNSYEFYWNTSAEQFQERMLKEYQKFWSGDRKEKAEQLGMSPHEVSTLASVVHKESAKVDERPRIAGVYLNRLKQGIALQADPTVIFAIKKHTGNYDTIVKRVLYRDLEIDSPYNTYKYAGLPPGPITMPDISAIDGVLNPEKHDYLFFVADVSNFGYHKFAKTLRQHNENKKQYIAWLRKQKIKR</sequence>
<dbReference type="GO" id="GO:0009252">
    <property type="term" value="P:peptidoglycan biosynthetic process"/>
    <property type="evidence" value="ECO:0007669"/>
    <property type="project" value="UniProtKB-UniRule"/>
</dbReference>
<dbReference type="GO" id="GO:0008932">
    <property type="term" value="F:lytic endotransglycosylase activity"/>
    <property type="evidence" value="ECO:0007669"/>
    <property type="project" value="UniProtKB-UniRule"/>
</dbReference>
<feature type="site" description="Important for catalytic activity" evidence="7">
    <location>
        <position position="216"/>
    </location>
</feature>
<dbReference type="PANTHER" id="PTHR30518">
    <property type="entry name" value="ENDOLYTIC MUREIN TRANSGLYCOSYLASE"/>
    <property type="match status" value="1"/>
</dbReference>
<reference evidence="8 9" key="1">
    <citation type="submission" date="2017-04" db="EMBL/GenBank/DDBJ databases">
        <title>A new member of the family Flavobacteriaceae isolated from ascidians.</title>
        <authorList>
            <person name="Chen L."/>
        </authorList>
    </citation>
    <scope>NUCLEOTIDE SEQUENCE [LARGE SCALE GENOMIC DNA]</scope>
    <source>
        <strain evidence="8 9">HQA918</strain>
    </source>
</reference>
<dbReference type="Gene3D" id="3.30.160.60">
    <property type="entry name" value="Classic Zinc Finger"/>
    <property type="match status" value="1"/>
</dbReference>
<comment type="similarity">
    <text evidence="7">Belongs to the transglycosylase MltG family.</text>
</comment>
<evidence type="ECO:0000313" key="9">
    <source>
        <dbReference type="Proteomes" id="UP000219559"/>
    </source>
</evidence>
<dbReference type="InterPro" id="IPR003770">
    <property type="entry name" value="MLTG-like"/>
</dbReference>
<keyword evidence="4 7" id="KW-0472">Membrane</keyword>
<dbReference type="Proteomes" id="UP000219559">
    <property type="component" value="Unassembled WGS sequence"/>
</dbReference>
<dbReference type="AlphaFoldDB" id="A0A2A4G6P5"/>